<dbReference type="InterPro" id="IPR036866">
    <property type="entry name" value="RibonucZ/Hydroxyglut_hydro"/>
</dbReference>
<dbReference type="RefSeq" id="WP_125699532.1">
    <property type="nucleotide sequence ID" value="NZ_RFES01000010.1"/>
</dbReference>
<proteinExistence type="predicted"/>
<dbReference type="InterPro" id="IPR001279">
    <property type="entry name" value="Metallo-B-lactamas"/>
</dbReference>
<name>A0A429JW75_9GAMM</name>
<protein>
    <submittedName>
        <fullName evidence="3">MBL fold metallo-hydrolase</fullName>
    </submittedName>
</protein>
<dbReference type="AlphaFoldDB" id="A0A429JW75"/>
<dbReference type="PANTHER" id="PTHR30619:SF1">
    <property type="entry name" value="RECOMBINATION PROTEIN 2"/>
    <property type="match status" value="1"/>
</dbReference>
<dbReference type="Pfam" id="PF00753">
    <property type="entry name" value="Lactamase_B"/>
    <property type="match status" value="1"/>
</dbReference>
<feature type="region of interest" description="Disordered" evidence="1">
    <location>
        <begin position="115"/>
        <end position="134"/>
    </location>
</feature>
<dbReference type="PANTHER" id="PTHR30619">
    <property type="entry name" value="DNA INTERNALIZATION/COMPETENCE PROTEIN COMEC/REC2"/>
    <property type="match status" value="1"/>
</dbReference>
<dbReference type="Proteomes" id="UP000276905">
    <property type="component" value="Unassembled WGS sequence"/>
</dbReference>
<evidence type="ECO:0000256" key="1">
    <source>
        <dbReference type="SAM" id="MobiDB-lite"/>
    </source>
</evidence>
<evidence type="ECO:0000313" key="4">
    <source>
        <dbReference type="Proteomes" id="UP000276905"/>
    </source>
</evidence>
<dbReference type="NCBIfam" id="NF041809">
    <property type="entry name" value="Avs1a"/>
    <property type="match status" value="1"/>
</dbReference>
<gene>
    <name evidence="3" type="ORF">EA756_14740</name>
</gene>
<accession>A0A429JW75</accession>
<dbReference type="SUPFAM" id="SSF56281">
    <property type="entry name" value="Metallo-hydrolase/oxidoreductase"/>
    <property type="match status" value="2"/>
</dbReference>
<organism evidence="3 4">
    <name type="scientific">Acinetobacter lactucae</name>
    <dbReference type="NCBI Taxonomy" id="1785128"/>
    <lineage>
        <taxon>Bacteria</taxon>
        <taxon>Pseudomonadati</taxon>
        <taxon>Pseudomonadota</taxon>
        <taxon>Gammaproteobacteria</taxon>
        <taxon>Moraxellales</taxon>
        <taxon>Moraxellaceae</taxon>
        <taxon>Acinetobacter</taxon>
        <taxon>Acinetobacter calcoaceticus/baumannii complex</taxon>
    </lineage>
</organism>
<dbReference type="InterPro" id="IPR052159">
    <property type="entry name" value="Competence_DNA_uptake"/>
</dbReference>
<reference evidence="3 4" key="1">
    <citation type="submission" date="2018-10" db="EMBL/GenBank/DDBJ databases">
        <title>GWAS and RNA-Seq identify cryptic mechanisms of antimicrobial resistance in Acinetobacter baumannii.</title>
        <authorList>
            <person name="Sahl J.W."/>
        </authorList>
    </citation>
    <scope>NUCLEOTIDE SEQUENCE [LARGE SCALE GENOMIC DNA]</scope>
    <source>
        <strain evidence="3 4">TG41018</strain>
    </source>
</reference>
<feature type="domain" description="Metallo-beta-lactamase" evidence="2">
    <location>
        <begin position="8"/>
        <end position="74"/>
    </location>
</feature>
<sequence>MKIKMYPAGNGDSFLICTDTTNILIDGGYASSFMQQIEHDLKELNSANQSLELVIVTHIDSDHIGGIIKFLSINGTSTQPSIIPINNIWHNSLRSITTPLEKPLDFEKNRSLLKSINDRGHPKTKSDTDSNAEKISAQQGSTLAKLIHSGGYCWNNGDGTASISTENLESFPITGGMIRVLSPSQDSLKSLLNEWKKQLKKYGFKGSISSGEIIDDAFEFMLEHIDDHQGKSPKPISATTRKPLNEIYKPDDSPTNKSSIATIIELNGIRILMLADAWPEDIILNLQKLKEEGHSMIFDAIKISHHGSYHNTSPELLGLIDSPVYFISSNGNKHDHPDIETLIAIVDRPSTFSRTLYCNYATVASTELKNYQTKSETKFSIIENACDWIAFTGNK</sequence>
<feature type="compositionally biased region" description="Basic and acidic residues" evidence="1">
    <location>
        <begin position="115"/>
        <end position="132"/>
    </location>
</feature>
<comment type="caution">
    <text evidence="3">The sequence shown here is derived from an EMBL/GenBank/DDBJ whole genome shotgun (WGS) entry which is preliminary data.</text>
</comment>
<dbReference type="GO" id="GO:0016787">
    <property type="term" value="F:hydrolase activity"/>
    <property type="evidence" value="ECO:0007669"/>
    <property type="project" value="UniProtKB-KW"/>
</dbReference>
<dbReference type="Gene3D" id="3.60.15.10">
    <property type="entry name" value="Ribonuclease Z/Hydroxyacylglutathione hydrolase-like"/>
    <property type="match status" value="1"/>
</dbReference>
<evidence type="ECO:0000313" key="3">
    <source>
        <dbReference type="EMBL" id="RSO54749.1"/>
    </source>
</evidence>
<evidence type="ECO:0000259" key="2">
    <source>
        <dbReference type="Pfam" id="PF00753"/>
    </source>
</evidence>
<keyword evidence="3" id="KW-0378">Hydrolase</keyword>
<dbReference type="EMBL" id="RFES01000010">
    <property type="protein sequence ID" value="RSO54749.1"/>
    <property type="molecule type" value="Genomic_DNA"/>
</dbReference>